<evidence type="ECO:0000259" key="3">
    <source>
        <dbReference type="PROSITE" id="PS50887"/>
    </source>
</evidence>
<feature type="coiled-coil region" evidence="1">
    <location>
        <begin position="385"/>
        <end position="412"/>
    </location>
</feature>
<dbReference type="Gene3D" id="1.25.40.10">
    <property type="entry name" value="Tetratricopeptide repeat domain"/>
    <property type="match status" value="1"/>
</dbReference>
<protein>
    <submittedName>
        <fullName evidence="4">Diguanylate cyclase</fullName>
    </submittedName>
</protein>
<dbReference type="SUPFAM" id="SSF48452">
    <property type="entry name" value="TPR-like"/>
    <property type="match status" value="2"/>
</dbReference>
<dbReference type="GO" id="GO:1902201">
    <property type="term" value="P:negative regulation of bacterial-type flagellum-dependent cell motility"/>
    <property type="evidence" value="ECO:0007669"/>
    <property type="project" value="TreeGrafter"/>
</dbReference>
<evidence type="ECO:0000256" key="1">
    <source>
        <dbReference type="SAM" id="Coils"/>
    </source>
</evidence>
<dbReference type="GO" id="GO:0052621">
    <property type="term" value="F:diguanylate cyclase activity"/>
    <property type="evidence" value="ECO:0007669"/>
    <property type="project" value="TreeGrafter"/>
</dbReference>
<feature type="region of interest" description="Disordered" evidence="2">
    <location>
        <begin position="1"/>
        <end position="32"/>
    </location>
</feature>
<dbReference type="PANTHER" id="PTHR45138">
    <property type="entry name" value="REGULATORY COMPONENTS OF SENSORY TRANSDUCTION SYSTEM"/>
    <property type="match status" value="1"/>
</dbReference>
<accession>A0A7C9LN85</accession>
<evidence type="ECO:0000256" key="2">
    <source>
        <dbReference type="SAM" id="MobiDB-lite"/>
    </source>
</evidence>
<gene>
    <name evidence="4" type="ORF">GO986_14135</name>
</gene>
<dbReference type="RefSeq" id="WP_157459958.1">
    <property type="nucleotide sequence ID" value="NZ_WQLB01000020.1"/>
</dbReference>
<keyword evidence="1" id="KW-0175">Coiled coil</keyword>
<dbReference type="GO" id="GO:0043709">
    <property type="term" value="P:cell adhesion involved in single-species biofilm formation"/>
    <property type="evidence" value="ECO:0007669"/>
    <property type="project" value="TreeGrafter"/>
</dbReference>
<dbReference type="InterPro" id="IPR011990">
    <property type="entry name" value="TPR-like_helical_dom_sf"/>
</dbReference>
<keyword evidence="5" id="KW-1185">Reference proteome</keyword>
<dbReference type="InterPro" id="IPR000160">
    <property type="entry name" value="GGDEF_dom"/>
</dbReference>
<dbReference type="EMBL" id="WQLB01000020">
    <property type="protein sequence ID" value="MVN87897.1"/>
    <property type="molecule type" value="Genomic_DNA"/>
</dbReference>
<dbReference type="GO" id="GO:0005886">
    <property type="term" value="C:plasma membrane"/>
    <property type="evidence" value="ECO:0007669"/>
    <property type="project" value="TreeGrafter"/>
</dbReference>
<reference evidence="4 5" key="1">
    <citation type="submission" date="2019-12" db="EMBL/GenBank/DDBJ databases">
        <title>Deinococcus sp. HMF7620 Genome sequencing and assembly.</title>
        <authorList>
            <person name="Kang H."/>
            <person name="Kim H."/>
            <person name="Joh K."/>
        </authorList>
    </citation>
    <scope>NUCLEOTIDE SEQUENCE [LARGE SCALE GENOMIC DNA]</scope>
    <source>
        <strain evidence="4 5">HMF7620</strain>
    </source>
</reference>
<feature type="domain" description="GGDEF" evidence="3">
    <location>
        <begin position="447"/>
        <end position="580"/>
    </location>
</feature>
<dbReference type="InterPro" id="IPR050469">
    <property type="entry name" value="Diguanylate_Cyclase"/>
</dbReference>
<evidence type="ECO:0000313" key="5">
    <source>
        <dbReference type="Proteomes" id="UP000483286"/>
    </source>
</evidence>
<dbReference type="AlphaFoldDB" id="A0A7C9LN85"/>
<dbReference type="SUPFAM" id="SSF55073">
    <property type="entry name" value="Nucleotide cyclase"/>
    <property type="match status" value="1"/>
</dbReference>
<comment type="caution">
    <text evidence="4">The sequence shown here is derived from an EMBL/GenBank/DDBJ whole genome shotgun (WGS) entry which is preliminary data.</text>
</comment>
<name>A0A7C9LN85_9DEIO</name>
<evidence type="ECO:0000313" key="4">
    <source>
        <dbReference type="EMBL" id="MVN87897.1"/>
    </source>
</evidence>
<dbReference type="PANTHER" id="PTHR45138:SF9">
    <property type="entry name" value="DIGUANYLATE CYCLASE DGCM-RELATED"/>
    <property type="match status" value="1"/>
</dbReference>
<dbReference type="InterPro" id="IPR029787">
    <property type="entry name" value="Nucleotide_cyclase"/>
</dbReference>
<dbReference type="PROSITE" id="PS50887">
    <property type="entry name" value="GGDEF"/>
    <property type="match status" value="1"/>
</dbReference>
<dbReference type="CDD" id="cd01949">
    <property type="entry name" value="GGDEF"/>
    <property type="match status" value="1"/>
</dbReference>
<proteinExistence type="predicted"/>
<dbReference type="InterPro" id="IPR019734">
    <property type="entry name" value="TPR_rpt"/>
</dbReference>
<sequence>MPAACDPKTQPRPAQAQTPLWDALPPDTPAHLTEQLHAAPPGEARALALVALARAVRDTTPSGALTLGEAALDEALRADSPRAAVLALVGLGYVSASLGQPARAHDVVSRAQTLAEEHGLTDLRSAVLNNRALTQIVSGQWSGAAQDLNDALDAAQSAGSPQDYGNALINLAWLANLRGDAKGALHQLNVLEEHIHRQDAPLQNDLWPYLHENRAHAYVTLARQARALGRAEAQQQAAAQGLMVLRAADAALRAVPNLTTELLCAAHRSALLLLQGDLDGARAAACRSADLSQHTQQRLYTEPHLSLAEVLDAQGDPAGALAEYSAALEIVRAQRRHLDTQLILQSVSALHERQGQLAAALGAAREALDSAQAALHHMGEAALHHQHLDQELRQARADASSWQDRLRRAERLARQDALTGVLNRRGLEEGMQLLRRQEEGGALAGWSLLAAVFVDIDHFKSVNDRFSHTHGDRVLQVVARLLSQVAAQARPGTLVGRYGGEEFVLVAPIRAPGQAQALAEACRQAVEAHEWSALLPSMNLTASVGYAVERPERLPAALHAADDHLYRAKRAGRNQVHPPG</sequence>
<organism evidence="4 5">
    <name type="scientific">Deinococcus arboris</name>
    <dbReference type="NCBI Taxonomy" id="2682977"/>
    <lineage>
        <taxon>Bacteria</taxon>
        <taxon>Thermotogati</taxon>
        <taxon>Deinococcota</taxon>
        <taxon>Deinococci</taxon>
        <taxon>Deinococcales</taxon>
        <taxon>Deinococcaceae</taxon>
        <taxon>Deinococcus</taxon>
    </lineage>
</organism>
<dbReference type="Proteomes" id="UP000483286">
    <property type="component" value="Unassembled WGS sequence"/>
</dbReference>
<dbReference type="SMART" id="SM00267">
    <property type="entry name" value="GGDEF"/>
    <property type="match status" value="1"/>
</dbReference>
<dbReference type="InterPro" id="IPR043128">
    <property type="entry name" value="Rev_trsase/Diguanyl_cyclase"/>
</dbReference>
<dbReference type="SMART" id="SM00028">
    <property type="entry name" value="TPR"/>
    <property type="match status" value="3"/>
</dbReference>
<dbReference type="Pfam" id="PF00990">
    <property type="entry name" value="GGDEF"/>
    <property type="match status" value="1"/>
</dbReference>
<dbReference type="NCBIfam" id="TIGR00254">
    <property type="entry name" value="GGDEF"/>
    <property type="match status" value="1"/>
</dbReference>
<dbReference type="Gene3D" id="3.30.70.270">
    <property type="match status" value="1"/>
</dbReference>